<comment type="caution">
    <text evidence="1">The sequence shown here is derived from an EMBL/GenBank/DDBJ whole genome shotgun (WGS) entry which is preliminary data.</text>
</comment>
<accession>X1LNB4</accession>
<name>X1LNB4_9ZZZZ</name>
<sequence>MNIEKAIEILDDLLKRTDPELAGDNYDAIKLGIEALKHIKDFRLTVDGEPIYRLPGETDEAQEIQL</sequence>
<dbReference type="AlphaFoldDB" id="X1LNB4"/>
<proteinExistence type="predicted"/>
<evidence type="ECO:0000313" key="1">
    <source>
        <dbReference type="EMBL" id="GAH95623.1"/>
    </source>
</evidence>
<dbReference type="EMBL" id="BARV01000242">
    <property type="protein sequence ID" value="GAH95623.1"/>
    <property type="molecule type" value="Genomic_DNA"/>
</dbReference>
<protein>
    <submittedName>
        <fullName evidence="1">Uncharacterized protein</fullName>
    </submittedName>
</protein>
<organism evidence="1">
    <name type="scientific">marine sediment metagenome</name>
    <dbReference type="NCBI Taxonomy" id="412755"/>
    <lineage>
        <taxon>unclassified sequences</taxon>
        <taxon>metagenomes</taxon>
        <taxon>ecological metagenomes</taxon>
    </lineage>
</organism>
<reference evidence="1" key="1">
    <citation type="journal article" date="2014" name="Front. Microbiol.">
        <title>High frequency of phylogenetically diverse reductive dehalogenase-homologous genes in deep subseafloor sedimentary metagenomes.</title>
        <authorList>
            <person name="Kawai M."/>
            <person name="Futagami T."/>
            <person name="Toyoda A."/>
            <person name="Takaki Y."/>
            <person name="Nishi S."/>
            <person name="Hori S."/>
            <person name="Arai W."/>
            <person name="Tsubouchi T."/>
            <person name="Morono Y."/>
            <person name="Uchiyama I."/>
            <person name="Ito T."/>
            <person name="Fujiyama A."/>
            <person name="Inagaki F."/>
            <person name="Takami H."/>
        </authorList>
    </citation>
    <scope>NUCLEOTIDE SEQUENCE</scope>
    <source>
        <strain evidence="1">Expedition CK06-06</strain>
    </source>
</reference>
<gene>
    <name evidence="1" type="ORF">S06H3_01059</name>
</gene>